<proteinExistence type="predicted"/>
<sequence>MRLAMLLLMMLSPVSCILWWLIALTESLAPCVRTNRRPGTDMYRKDSLCGSESM</sequence>
<evidence type="ECO:0000256" key="1">
    <source>
        <dbReference type="SAM" id="SignalP"/>
    </source>
</evidence>
<evidence type="ECO:0000313" key="3">
    <source>
        <dbReference type="Proteomes" id="UP000321570"/>
    </source>
</evidence>
<feature type="signal peptide" evidence="1">
    <location>
        <begin position="1"/>
        <end position="16"/>
    </location>
</feature>
<protein>
    <submittedName>
        <fullName evidence="2">Uncharacterized protein</fullName>
    </submittedName>
</protein>
<dbReference type="AlphaFoldDB" id="A0A564Y0Q3"/>
<gene>
    <name evidence="2" type="ORF">WMSIL1_LOCUS1631</name>
</gene>
<evidence type="ECO:0000313" key="2">
    <source>
        <dbReference type="EMBL" id="VUZ40639.1"/>
    </source>
</evidence>
<reference evidence="2 3" key="1">
    <citation type="submission" date="2019-07" db="EMBL/GenBank/DDBJ databases">
        <authorList>
            <person name="Jastrzebski P J."/>
            <person name="Paukszto L."/>
            <person name="Jastrzebski P J."/>
        </authorList>
    </citation>
    <scope>NUCLEOTIDE SEQUENCE [LARGE SCALE GENOMIC DNA]</scope>
    <source>
        <strain evidence="2 3">WMS-il1</strain>
    </source>
</reference>
<keyword evidence="1" id="KW-0732">Signal</keyword>
<feature type="chain" id="PRO_5021784258" evidence="1">
    <location>
        <begin position="17"/>
        <end position="54"/>
    </location>
</feature>
<dbReference type="EMBL" id="CABIJS010000036">
    <property type="protein sequence ID" value="VUZ40639.1"/>
    <property type="molecule type" value="Genomic_DNA"/>
</dbReference>
<name>A0A564Y0Q3_HYMDI</name>
<accession>A0A564Y0Q3</accession>
<dbReference type="Proteomes" id="UP000321570">
    <property type="component" value="Unassembled WGS sequence"/>
</dbReference>
<organism evidence="2 3">
    <name type="scientific">Hymenolepis diminuta</name>
    <name type="common">Rat tapeworm</name>
    <dbReference type="NCBI Taxonomy" id="6216"/>
    <lineage>
        <taxon>Eukaryota</taxon>
        <taxon>Metazoa</taxon>
        <taxon>Spiralia</taxon>
        <taxon>Lophotrochozoa</taxon>
        <taxon>Platyhelminthes</taxon>
        <taxon>Cestoda</taxon>
        <taxon>Eucestoda</taxon>
        <taxon>Cyclophyllidea</taxon>
        <taxon>Hymenolepididae</taxon>
        <taxon>Hymenolepis</taxon>
    </lineage>
</organism>
<keyword evidence="3" id="KW-1185">Reference proteome</keyword>